<evidence type="ECO:0000256" key="1">
    <source>
        <dbReference type="SAM" id="SignalP"/>
    </source>
</evidence>
<keyword evidence="1" id="KW-0732">Signal</keyword>
<accession>A0A7R9GEK4</accession>
<sequence>MKQHKWFFFGLFSGLLDYQTSPSGGDGKAEPDLIRSPQHAQTAIKMDKSAELDSVTELETLPESYAFYARSGMTSNDGMMMDSTPSPRSSHVPNSASHFISASELLAEHERRKSYSVNANYTPDVEAVYANFDPRTKTYGTKTAGVPPPEYAPNGHLGYDSYVNANGGTAILPGREVYSNVGGSAMSAAAAVVVHPAKKCL</sequence>
<proteinExistence type="predicted"/>
<name>A0A7R9GEK4_9CRUS</name>
<feature type="signal peptide" evidence="1">
    <location>
        <begin position="1"/>
        <end position="22"/>
    </location>
</feature>
<keyword evidence="3" id="KW-1185">Reference proteome</keyword>
<organism evidence="2">
    <name type="scientific">Notodromas monacha</name>
    <dbReference type="NCBI Taxonomy" id="399045"/>
    <lineage>
        <taxon>Eukaryota</taxon>
        <taxon>Metazoa</taxon>
        <taxon>Ecdysozoa</taxon>
        <taxon>Arthropoda</taxon>
        <taxon>Crustacea</taxon>
        <taxon>Oligostraca</taxon>
        <taxon>Ostracoda</taxon>
        <taxon>Podocopa</taxon>
        <taxon>Podocopida</taxon>
        <taxon>Cypridocopina</taxon>
        <taxon>Cypridoidea</taxon>
        <taxon>Cyprididae</taxon>
        <taxon>Notodromas</taxon>
    </lineage>
</organism>
<dbReference type="AlphaFoldDB" id="A0A7R9GEK4"/>
<dbReference type="Proteomes" id="UP000678499">
    <property type="component" value="Unassembled WGS sequence"/>
</dbReference>
<evidence type="ECO:0000313" key="2">
    <source>
        <dbReference type="EMBL" id="CAD7278215.1"/>
    </source>
</evidence>
<dbReference type="EMBL" id="CAJPEX010001154">
    <property type="protein sequence ID" value="CAG0918367.1"/>
    <property type="molecule type" value="Genomic_DNA"/>
</dbReference>
<protein>
    <submittedName>
        <fullName evidence="2">Uncharacterized protein</fullName>
    </submittedName>
</protein>
<feature type="chain" id="PRO_5036210702" evidence="1">
    <location>
        <begin position="23"/>
        <end position="201"/>
    </location>
</feature>
<evidence type="ECO:0000313" key="3">
    <source>
        <dbReference type="Proteomes" id="UP000678499"/>
    </source>
</evidence>
<gene>
    <name evidence="2" type="ORF">NMOB1V02_LOCUS5925</name>
</gene>
<reference evidence="2" key="1">
    <citation type="submission" date="2020-11" db="EMBL/GenBank/DDBJ databases">
        <authorList>
            <person name="Tran Van P."/>
        </authorList>
    </citation>
    <scope>NUCLEOTIDE SEQUENCE</scope>
</reference>
<dbReference type="EMBL" id="OA883191">
    <property type="protein sequence ID" value="CAD7278215.1"/>
    <property type="molecule type" value="Genomic_DNA"/>
</dbReference>